<reference evidence="2 3" key="1">
    <citation type="submission" date="2018-06" db="EMBL/GenBank/DDBJ databases">
        <title>Extensive metabolic versatility and redundancy in microbially diverse, dynamic hydrothermal sediments.</title>
        <authorList>
            <person name="Dombrowski N."/>
            <person name="Teske A."/>
            <person name="Baker B.J."/>
        </authorList>
    </citation>
    <scope>NUCLEOTIDE SEQUENCE [LARGE SCALE GENOMIC DNA]</scope>
    <source>
        <strain evidence="2">B3_G15</strain>
    </source>
</reference>
<dbReference type="InterPro" id="IPR009936">
    <property type="entry name" value="DUF1468"/>
</dbReference>
<evidence type="ECO:0000313" key="2">
    <source>
        <dbReference type="EMBL" id="RLE11829.1"/>
    </source>
</evidence>
<proteinExistence type="predicted"/>
<dbReference type="AlphaFoldDB" id="A0A662DCD2"/>
<dbReference type="Proteomes" id="UP000280417">
    <property type="component" value="Unassembled WGS sequence"/>
</dbReference>
<dbReference type="Pfam" id="PF07331">
    <property type="entry name" value="TctB"/>
    <property type="match status" value="1"/>
</dbReference>
<protein>
    <recommendedName>
        <fullName evidence="1">DUF1468 domain-containing protein</fullName>
    </recommendedName>
</protein>
<name>A0A662DCD2_UNCAE</name>
<gene>
    <name evidence="2" type="ORF">DRJ04_07320</name>
</gene>
<comment type="caution">
    <text evidence="2">The sequence shown here is derived from an EMBL/GenBank/DDBJ whole genome shotgun (WGS) entry which is preliminary data.</text>
</comment>
<evidence type="ECO:0000313" key="3">
    <source>
        <dbReference type="Proteomes" id="UP000280417"/>
    </source>
</evidence>
<feature type="domain" description="DUF1468" evidence="1">
    <location>
        <begin position="12"/>
        <end position="171"/>
    </location>
</feature>
<dbReference type="EMBL" id="QMQA01000216">
    <property type="protein sequence ID" value="RLE11829.1"/>
    <property type="molecule type" value="Genomic_DNA"/>
</dbReference>
<accession>A0A662DCD2</accession>
<evidence type="ECO:0000259" key="1">
    <source>
        <dbReference type="Pfam" id="PF07331"/>
    </source>
</evidence>
<sequence length="171" mass="19000">MEEAKMPKADFVSAIVLILFGSAVVYLSAKMPTFREMGANPYSAPGIVPGFIGATIILMSIIMLVRSIIKRGHRLGITGSSIKEFFKSPSTKRIFITIALSLIYGVGLLGKIPYLLSTFLYVLVFVFVFEYRRGESFFKQYKTPMFAFVQAILTSGVIAAIFRYAFLVNLP</sequence>
<organism evidence="2 3">
    <name type="scientific">Aerophobetes bacterium</name>
    <dbReference type="NCBI Taxonomy" id="2030807"/>
    <lineage>
        <taxon>Bacteria</taxon>
        <taxon>Candidatus Aerophobota</taxon>
    </lineage>
</organism>